<gene>
    <name evidence="1" type="ORF">A5CBH24_12930</name>
</gene>
<accession>A0A4Y1XJD6</accession>
<evidence type="ECO:0000313" key="1">
    <source>
        <dbReference type="EMBL" id="BBL03980.1"/>
    </source>
</evidence>
<dbReference type="EMBL" id="AP019735">
    <property type="protein sequence ID" value="BBL03980.1"/>
    <property type="molecule type" value="Genomic_DNA"/>
</dbReference>
<reference evidence="2" key="1">
    <citation type="submission" date="2019-06" db="EMBL/GenBank/DDBJ databases">
        <title>Alistipes onderdonkii subsp. vulgaris subsp. nov., Alistipes dispar sp. nov. and Alistipes communis sp. nov., isolated from human faeces, and creation of Alistipes onderdonkii subsp. onderdonkii subsp. nov.</title>
        <authorList>
            <person name="Sakamoto M."/>
            <person name="Ikeyama N."/>
            <person name="Ogata Y."/>
            <person name="Suda W."/>
            <person name="Iino T."/>
            <person name="Hattori M."/>
            <person name="Ohkuma M."/>
        </authorList>
    </citation>
    <scope>NUCLEOTIDE SEQUENCE [LARGE SCALE GENOMIC DNA]</scope>
    <source>
        <strain evidence="2">5CBH24</strain>
    </source>
</reference>
<organism evidence="1 2">
    <name type="scientific">Alistipes communis</name>
    <dbReference type="NCBI Taxonomy" id="2585118"/>
    <lineage>
        <taxon>Bacteria</taxon>
        <taxon>Pseudomonadati</taxon>
        <taxon>Bacteroidota</taxon>
        <taxon>Bacteroidia</taxon>
        <taxon>Bacteroidales</taxon>
        <taxon>Rikenellaceae</taxon>
        <taxon>Alistipes</taxon>
    </lineage>
</organism>
<sequence length="61" mass="6320">MRFGQVHTPVPAGIVRAAGCGRRFRIVPDGSPDGFPAEEPDRAGGQNQTTASAVALCEISP</sequence>
<evidence type="ECO:0000313" key="2">
    <source>
        <dbReference type="Proteomes" id="UP000318946"/>
    </source>
</evidence>
<dbReference type="KEGG" id="acou:A5CBH24_12930"/>
<accession>A0A4Y1WSE4</accession>
<protein>
    <submittedName>
        <fullName evidence="1">Uncharacterized protein</fullName>
    </submittedName>
</protein>
<dbReference type="AlphaFoldDB" id="A0A4Y1WSE4"/>
<name>A0A4Y1WSE4_9BACT</name>
<dbReference type="Proteomes" id="UP000318946">
    <property type="component" value="Chromosome"/>
</dbReference>
<proteinExistence type="predicted"/>
<keyword evidence="2" id="KW-1185">Reference proteome</keyword>